<keyword evidence="1" id="KW-0812">Transmembrane</keyword>
<evidence type="ECO:0000313" key="4">
    <source>
        <dbReference type="Proteomes" id="UP000321558"/>
    </source>
</evidence>
<sequence>MRKIRKRILLSVFLIFLVILIYTIWDNNRFIITRQEIIIDHLPKQLEGFRILQVSDLHEKQFGENQKKLIESINSIAYDVIVFTGDMLDDVESTNYDSFYTLIEGIDNKENALYVPGNTDPANYQVGRKVEKSDFTQGMEKRGVHLLESIHSISTNGKNVHFVHFELSILKDPQYMGSVQGILKPDYINEESYLLQQEELWEELTVLDNRSESDILIALNHYPIPDIRIDHIQANPDLKWTDYDLIMAGHYHGGQIRLPFIGAPFIPEPWYEPNSLFPPQDRIKGLWEYADTKQYVSAGLGSSGAVSFMKFRLFNTPEINLVILKGTANRQ</sequence>
<dbReference type="RefSeq" id="WP_147211647.1">
    <property type="nucleotide sequence ID" value="NZ_BJYM01000015.1"/>
</dbReference>
<keyword evidence="4" id="KW-1185">Reference proteome</keyword>
<dbReference type="AlphaFoldDB" id="A0A511ZMR2"/>
<dbReference type="PANTHER" id="PTHR31302:SF0">
    <property type="entry name" value="TRANSMEMBRANE PROTEIN WITH METALLOPHOSPHOESTERASE DOMAIN"/>
    <property type="match status" value="1"/>
</dbReference>
<proteinExistence type="predicted"/>
<keyword evidence="1" id="KW-0472">Membrane</keyword>
<evidence type="ECO:0000259" key="2">
    <source>
        <dbReference type="Pfam" id="PF00149"/>
    </source>
</evidence>
<protein>
    <submittedName>
        <fullName evidence="3">Phosphoesterase</fullName>
    </submittedName>
</protein>
<evidence type="ECO:0000313" key="3">
    <source>
        <dbReference type="EMBL" id="GEN88746.1"/>
    </source>
</evidence>
<organism evidence="3 4">
    <name type="scientific">Oceanobacillus sojae</name>
    <dbReference type="NCBI Taxonomy" id="582851"/>
    <lineage>
        <taxon>Bacteria</taxon>
        <taxon>Bacillati</taxon>
        <taxon>Bacillota</taxon>
        <taxon>Bacilli</taxon>
        <taxon>Bacillales</taxon>
        <taxon>Bacillaceae</taxon>
        <taxon>Oceanobacillus</taxon>
    </lineage>
</organism>
<gene>
    <name evidence="3" type="ORF">OSO01_34850</name>
</gene>
<dbReference type="STRING" id="582851.GCA_900162665_01384"/>
<evidence type="ECO:0000256" key="1">
    <source>
        <dbReference type="SAM" id="Phobius"/>
    </source>
</evidence>
<dbReference type="Gene3D" id="3.60.21.10">
    <property type="match status" value="1"/>
</dbReference>
<dbReference type="Proteomes" id="UP000321558">
    <property type="component" value="Unassembled WGS sequence"/>
</dbReference>
<feature type="transmembrane region" description="Helical" evidence="1">
    <location>
        <begin position="7"/>
        <end position="25"/>
    </location>
</feature>
<dbReference type="InterPro" id="IPR029052">
    <property type="entry name" value="Metallo-depent_PP-like"/>
</dbReference>
<accession>A0A511ZMR2</accession>
<keyword evidence="1" id="KW-1133">Transmembrane helix</keyword>
<feature type="domain" description="Calcineurin-like phosphoesterase" evidence="2">
    <location>
        <begin position="49"/>
        <end position="253"/>
    </location>
</feature>
<dbReference type="SUPFAM" id="SSF56300">
    <property type="entry name" value="Metallo-dependent phosphatases"/>
    <property type="match status" value="1"/>
</dbReference>
<dbReference type="GO" id="GO:0016787">
    <property type="term" value="F:hydrolase activity"/>
    <property type="evidence" value="ECO:0007669"/>
    <property type="project" value="InterPro"/>
</dbReference>
<name>A0A511ZMR2_9BACI</name>
<dbReference type="PANTHER" id="PTHR31302">
    <property type="entry name" value="TRANSMEMBRANE PROTEIN WITH METALLOPHOSPHOESTERASE DOMAIN-RELATED"/>
    <property type="match status" value="1"/>
</dbReference>
<dbReference type="OrthoDB" id="9780884at2"/>
<dbReference type="Pfam" id="PF00149">
    <property type="entry name" value="Metallophos"/>
    <property type="match status" value="1"/>
</dbReference>
<dbReference type="InterPro" id="IPR051158">
    <property type="entry name" value="Metallophosphoesterase_sf"/>
</dbReference>
<reference evidence="3 4" key="1">
    <citation type="submission" date="2019-07" db="EMBL/GenBank/DDBJ databases">
        <title>Whole genome shotgun sequence of Oceanobacillus sojae NBRC 105379.</title>
        <authorList>
            <person name="Hosoyama A."/>
            <person name="Uohara A."/>
            <person name="Ohji S."/>
            <person name="Ichikawa N."/>
        </authorList>
    </citation>
    <scope>NUCLEOTIDE SEQUENCE [LARGE SCALE GENOMIC DNA]</scope>
    <source>
        <strain evidence="3 4">NBRC 105379</strain>
    </source>
</reference>
<dbReference type="InterPro" id="IPR004843">
    <property type="entry name" value="Calcineurin-like_PHP"/>
</dbReference>
<dbReference type="EMBL" id="BJYM01000015">
    <property type="protein sequence ID" value="GEN88746.1"/>
    <property type="molecule type" value="Genomic_DNA"/>
</dbReference>
<comment type="caution">
    <text evidence="3">The sequence shown here is derived from an EMBL/GenBank/DDBJ whole genome shotgun (WGS) entry which is preliminary data.</text>
</comment>